<evidence type="ECO:0008006" key="5">
    <source>
        <dbReference type="Google" id="ProtNLM"/>
    </source>
</evidence>
<dbReference type="EMBL" id="LODT01000018">
    <property type="protein sequence ID" value="KYR00013.1"/>
    <property type="molecule type" value="Genomic_DNA"/>
</dbReference>
<sequence>MINWLYLINILLFLFVKIIKSDPNCIIGGIEADSCVNSRYIFNGNNYVIQQKIDLINGTVLEFGENTTVYFERSSSIHFYCNPGLEYHYNIDCKQIIIKGNVSTNAAFFTADLNLVNLLNEYDESPSLIFFGEITSTQTADYSDNSTTLTWPLFYLNITTNDQYNCTYLCSNRANSLFNIAIKCRKQPISRAIDINVTHSYCQDQYFGFNAIQYEGVMTYSVPVESFYIKNYLVDPQQGQGPYMISVGFYLRIYPGFDFKYTLNDFGYMISQKTYNEKCGPIFNVTSSYTILTPYGVVPLPPTSPPNTATPTNTPNSQETNSEDVQVSSSIKFSLNLSILIYIFIAYVLNHDL</sequence>
<dbReference type="InParanoid" id="A0A152A175"/>
<evidence type="ECO:0000313" key="4">
    <source>
        <dbReference type="Proteomes" id="UP000076078"/>
    </source>
</evidence>
<comment type="caution">
    <text evidence="3">The sequence shown here is derived from an EMBL/GenBank/DDBJ whole genome shotgun (WGS) entry which is preliminary data.</text>
</comment>
<gene>
    <name evidence="3" type="ORF">DLAC_03510</name>
</gene>
<reference evidence="3 4" key="1">
    <citation type="submission" date="2015-12" db="EMBL/GenBank/DDBJ databases">
        <title>Dictyostelia acquired genes for synthesis and detection of signals that induce cell-type specialization by lateral gene transfer from prokaryotes.</title>
        <authorList>
            <person name="Gloeckner G."/>
            <person name="Schaap P."/>
        </authorList>
    </citation>
    <scope>NUCLEOTIDE SEQUENCE [LARGE SCALE GENOMIC DNA]</scope>
    <source>
        <strain evidence="3 4">TK</strain>
    </source>
</reference>
<protein>
    <recommendedName>
        <fullName evidence="5">Transmembrane protein</fullName>
    </recommendedName>
</protein>
<evidence type="ECO:0000256" key="2">
    <source>
        <dbReference type="SAM" id="SignalP"/>
    </source>
</evidence>
<organism evidence="3 4">
    <name type="scientific">Tieghemostelium lacteum</name>
    <name type="common">Slime mold</name>
    <name type="synonym">Dictyostelium lacteum</name>
    <dbReference type="NCBI Taxonomy" id="361077"/>
    <lineage>
        <taxon>Eukaryota</taxon>
        <taxon>Amoebozoa</taxon>
        <taxon>Evosea</taxon>
        <taxon>Eumycetozoa</taxon>
        <taxon>Dictyostelia</taxon>
        <taxon>Dictyosteliales</taxon>
        <taxon>Raperosteliaceae</taxon>
        <taxon>Tieghemostelium</taxon>
    </lineage>
</organism>
<feature type="compositionally biased region" description="Low complexity" evidence="1">
    <location>
        <begin position="306"/>
        <end position="316"/>
    </location>
</feature>
<keyword evidence="2" id="KW-0732">Signal</keyword>
<proteinExistence type="predicted"/>
<dbReference type="OrthoDB" id="24212at2759"/>
<feature type="chain" id="PRO_5007593488" description="Transmembrane protein" evidence="2">
    <location>
        <begin position="22"/>
        <end position="353"/>
    </location>
</feature>
<accession>A0A152A175</accession>
<evidence type="ECO:0000313" key="3">
    <source>
        <dbReference type="EMBL" id="KYR00013.1"/>
    </source>
</evidence>
<keyword evidence="4" id="KW-1185">Reference proteome</keyword>
<feature type="signal peptide" evidence="2">
    <location>
        <begin position="1"/>
        <end position="21"/>
    </location>
</feature>
<dbReference type="Proteomes" id="UP000076078">
    <property type="component" value="Unassembled WGS sequence"/>
</dbReference>
<feature type="region of interest" description="Disordered" evidence="1">
    <location>
        <begin position="302"/>
        <end position="323"/>
    </location>
</feature>
<evidence type="ECO:0000256" key="1">
    <source>
        <dbReference type="SAM" id="MobiDB-lite"/>
    </source>
</evidence>
<dbReference type="AlphaFoldDB" id="A0A152A175"/>
<dbReference type="FunCoup" id="A0A152A175">
    <property type="interactions" value="268"/>
</dbReference>
<name>A0A152A175_TIELA</name>